<keyword evidence="1" id="KW-0046">Antibiotic resistance</keyword>
<dbReference type="Proteomes" id="UP000477722">
    <property type="component" value="Unassembled WGS sequence"/>
</dbReference>
<evidence type="ECO:0000313" key="2">
    <source>
        <dbReference type="EMBL" id="NGO71004.1"/>
    </source>
</evidence>
<keyword evidence="3" id="KW-1185">Reference proteome</keyword>
<dbReference type="EMBL" id="JAAKZZ010000253">
    <property type="protein sequence ID" value="NGO71004.1"/>
    <property type="molecule type" value="Genomic_DNA"/>
</dbReference>
<dbReference type="GO" id="GO:0046677">
    <property type="term" value="P:response to antibiotic"/>
    <property type="evidence" value="ECO:0007669"/>
    <property type="project" value="UniProtKB-KW"/>
</dbReference>
<dbReference type="RefSeq" id="WP_165300654.1">
    <property type="nucleotide sequence ID" value="NZ_JAAKZZ010000253.1"/>
</dbReference>
<evidence type="ECO:0000313" key="3">
    <source>
        <dbReference type="Proteomes" id="UP000477722"/>
    </source>
</evidence>
<dbReference type="InterPro" id="IPR029068">
    <property type="entry name" value="Glyas_Bleomycin-R_OHBP_Dase"/>
</dbReference>
<dbReference type="AlphaFoldDB" id="A0A6G4X2N6"/>
<sequence>MTETTTPILPCRTIQPILDFYEAVGFAVTFVQRSPNPYAAVERGGIQLQFFGMKDYDPRGSYSTCYVTTDDVDALYADFRSRLKAAYGRVPTRGLPRIGALRDTSFGMRQFLLNDPGGNCVRIGQPISDDQRHAPAPKGTFARALHHAALFADSKLDLAGAARVLDRALAREDERPTRVQLFRLLVLRADVAARLGEDGTARRALDRAAAVELAEDERAEVRDDLVRLRELRG</sequence>
<protein>
    <submittedName>
        <fullName evidence="2">VOC family protein</fullName>
    </submittedName>
</protein>
<accession>A0A6G4X2N6</accession>
<dbReference type="SUPFAM" id="SSF54593">
    <property type="entry name" value="Glyoxalase/Bleomycin resistance protein/Dihydroxybiphenyl dioxygenase"/>
    <property type="match status" value="1"/>
</dbReference>
<dbReference type="CDD" id="cd08349">
    <property type="entry name" value="BLMA_like"/>
    <property type="match status" value="1"/>
</dbReference>
<gene>
    <name evidence="2" type="ORF">G5C65_22110</name>
</gene>
<comment type="caution">
    <text evidence="2">The sequence shown here is derived from an EMBL/GenBank/DDBJ whole genome shotgun (WGS) entry which is preliminary data.</text>
</comment>
<proteinExistence type="predicted"/>
<name>A0A6G4X2N6_9ACTN</name>
<reference evidence="2 3" key="1">
    <citation type="submission" date="2020-02" db="EMBL/GenBank/DDBJ databases">
        <title>Whole-genome analyses of novel actinobacteria.</title>
        <authorList>
            <person name="Sahin N."/>
            <person name="Tatar D."/>
        </authorList>
    </citation>
    <scope>NUCLEOTIDE SEQUENCE [LARGE SCALE GENOMIC DNA]</scope>
    <source>
        <strain evidence="2 3">SB3404</strain>
    </source>
</reference>
<organism evidence="2 3">
    <name type="scientific">Streptomyces boncukensis</name>
    <dbReference type="NCBI Taxonomy" id="2711219"/>
    <lineage>
        <taxon>Bacteria</taxon>
        <taxon>Bacillati</taxon>
        <taxon>Actinomycetota</taxon>
        <taxon>Actinomycetes</taxon>
        <taxon>Kitasatosporales</taxon>
        <taxon>Streptomycetaceae</taxon>
        <taxon>Streptomyces</taxon>
    </lineage>
</organism>
<dbReference type="InterPro" id="IPR000335">
    <property type="entry name" value="Bleomycin-R"/>
</dbReference>
<evidence type="ECO:0000256" key="1">
    <source>
        <dbReference type="ARBA" id="ARBA00023251"/>
    </source>
</evidence>
<dbReference type="Gene3D" id="3.10.180.10">
    <property type="entry name" value="2,3-Dihydroxybiphenyl 1,2-Dioxygenase, domain 1"/>
    <property type="match status" value="1"/>
</dbReference>